<dbReference type="SUPFAM" id="SSF75304">
    <property type="entry name" value="Amidase signature (AS) enzymes"/>
    <property type="match status" value="1"/>
</dbReference>
<dbReference type="PANTHER" id="PTHR11895:SF7">
    <property type="entry name" value="GLUTAMYL-TRNA(GLN) AMIDOTRANSFERASE SUBUNIT A, MITOCHONDRIAL"/>
    <property type="match status" value="1"/>
</dbReference>
<dbReference type="Pfam" id="PF01425">
    <property type="entry name" value="Amidase"/>
    <property type="match status" value="1"/>
</dbReference>
<dbReference type="PROSITE" id="PS00571">
    <property type="entry name" value="AMIDASES"/>
    <property type="match status" value="1"/>
</dbReference>
<proteinExistence type="inferred from homology"/>
<comment type="similarity">
    <text evidence="1">Belongs to the amidase family.</text>
</comment>
<dbReference type="EMBL" id="JABEMC010000001">
    <property type="protein sequence ID" value="NNG77974.1"/>
    <property type="molecule type" value="Genomic_DNA"/>
</dbReference>
<dbReference type="InterPro" id="IPR020556">
    <property type="entry name" value="Amidase_CS"/>
</dbReference>
<comment type="caution">
    <text evidence="3">The sequence shown here is derived from an EMBL/GenBank/DDBJ whole genome shotgun (WGS) entry which is preliminary data.</text>
</comment>
<dbReference type="InterPro" id="IPR000120">
    <property type="entry name" value="Amidase"/>
</dbReference>
<dbReference type="InterPro" id="IPR023631">
    <property type="entry name" value="Amidase_dom"/>
</dbReference>
<evidence type="ECO:0000313" key="4">
    <source>
        <dbReference type="Proteomes" id="UP000549517"/>
    </source>
</evidence>
<reference evidence="3 4" key="1">
    <citation type="submission" date="2020-05" db="EMBL/GenBank/DDBJ databases">
        <title>MicrobeNet Type strains.</title>
        <authorList>
            <person name="Nicholson A.C."/>
        </authorList>
    </citation>
    <scope>NUCLEOTIDE SEQUENCE [LARGE SCALE GENOMIC DNA]</scope>
    <source>
        <strain evidence="3 4">CCUG 46604</strain>
    </source>
</reference>
<dbReference type="Proteomes" id="UP000549517">
    <property type="component" value="Unassembled WGS sequence"/>
</dbReference>
<organism evidence="3 4">
    <name type="scientific">Brevibacterium luteolum</name>
    <dbReference type="NCBI Taxonomy" id="199591"/>
    <lineage>
        <taxon>Bacteria</taxon>
        <taxon>Bacillati</taxon>
        <taxon>Actinomycetota</taxon>
        <taxon>Actinomycetes</taxon>
        <taxon>Micrococcales</taxon>
        <taxon>Brevibacteriaceae</taxon>
        <taxon>Brevibacterium</taxon>
    </lineage>
</organism>
<protein>
    <submittedName>
        <fullName evidence="3">Amidase</fullName>
    </submittedName>
</protein>
<dbReference type="PANTHER" id="PTHR11895">
    <property type="entry name" value="TRANSAMIDASE"/>
    <property type="match status" value="1"/>
</dbReference>
<evidence type="ECO:0000313" key="3">
    <source>
        <dbReference type="EMBL" id="NNG77974.1"/>
    </source>
</evidence>
<dbReference type="InterPro" id="IPR036928">
    <property type="entry name" value="AS_sf"/>
</dbReference>
<dbReference type="RefSeq" id="WP_170273179.1">
    <property type="nucleotide sequence ID" value="NZ_BAAAKH010000002.1"/>
</dbReference>
<evidence type="ECO:0000256" key="1">
    <source>
        <dbReference type="ARBA" id="ARBA00009199"/>
    </source>
</evidence>
<accession>A0A849ATE6</accession>
<gene>
    <name evidence="3" type="ORF">HLA91_01085</name>
</gene>
<dbReference type="Gene3D" id="3.90.1300.10">
    <property type="entry name" value="Amidase signature (AS) domain"/>
    <property type="match status" value="1"/>
</dbReference>
<dbReference type="GO" id="GO:0003824">
    <property type="term" value="F:catalytic activity"/>
    <property type="evidence" value="ECO:0007669"/>
    <property type="project" value="InterPro"/>
</dbReference>
<dbReference type="AlphaFoldDB" id="A0A849ATE6"/>
<evidence type="ECO:0000259" key="2">
    <source>
        <dbReference type="Pfam" id="PF01425"/>
    </source>
</evidence>
<feature type="domain" description="Amidase" evidence="2">
    <location>
        <begin position="21"/>
        <end position="431"/>
    </location>
</feature>
<sequence>MVDVNCSEPPAHSWLTSVNSELVENAQASAQLVNTRTNAFSQITQGIPDPDESGDSLLVCPDSPLMGALVSVKDSFHVAGMRRWHGSATHSGDASGDHSIPVRRLLAAGATIIAKTSMPDFGLLASGLSSQYGIIRNPWNTAFSPGGSSSGAGVAVATGVTPLALGTDIAGSVRLPAAHCGISAMKPTQGTVPYTPASTWRSAGPMAKTVGELRNLFKVICNSDPYDHLSVNTSTGAELFSLRQANVGVLEWPGYGDQMDEDTSRVFSSTLRILEQEGARLSLVEPGLTEADFSALDRCLKARCISELKQSPPHLSQLLLPQVEYWAQDGYALSASDYYTDFEHLSSVASRLNALFSCYDFLLAPVIGAHAFPAESFGPDESQPLLYHTNFTAWFNQTGQPAVAIPAGLSKIGMPIGIQIVGPRFSDLQILDLAESIEALLNLDLKYPTAITKD</sequence>
<name>A0A849ATE6_9MICO</name>